<reference evidence="2" key="1">
    <citation type="journal article" date="2019" name="Int. J. Syst. Evol. Microbiol.">
        <title>The Global Catalogue of Microorganisms (GCM) 10K type strain sequencing project: providing services to taxonomists for standard genome sequencing and annotation.</title>
        <authorList>
            <consortium name="The Broad Institute Genomics Platform"/>
            <consortium name="The Broad Institute Genome Sequencing Center for Infectious Disease"/>
            <person name="Wu L."/>
            <person name="Ma J."/>
        </authorList>
    </citation>
    <scope>NUCLEOTIDE SEQUENCE [LARGE SCALE GENOMIC DNA]</scope>
    <source>
        <strain evidence="2">CGMCC 4.7242</strain>
    </source>
</reference>
<protein>
    <submittedName>
        <fullName evidence="1">DUF934 domain-containing protein</fullName>
    </submittedName>
</protein>
<gene>
    <name evidence="1" type="ORF">ACFSGJ_08900</name>
</gene>
<organism evidence="1 2">
    <name type="scientific">Halodurantibacterium flavum</name>
    <dbReference type="NCBI Taxonomy" id="1382802"/>
    <lineage>
        <taxon>Bacteria</taxon>
        <taxon>Pseudomonadati</taxon>
        <taxon>Pseudomonadota</taxon>
        <taxon>Alphaproteobacteria</taxon>
        <taxon>Rhodobacterales</taxon>
        <taxon>Paracoccaceae</taxon>
        <taxon>Halodurantibacterium</taxon>
    </lineage>
</organism>
<proteinExistence type="predicted"/>
<comment type="caution">
    <text evidence="1">The sequence shown here is derived from an EMBL/GenBank/DDBJ whole genome shotgun (WGS) entry which is preliminary data.</text>
</comment>
<dbReference type="EMBL" id="JBHUGH010000006">
    <property type="protein sequence ID" value="MFD1912332.1"/>
    <property type="molecule type" value="Genomic_DNA"/>
</dbReference>
<keyword evidence="2" id="KW-1185">Reference proteome</keyword>
<evidence type="ECO:0000313" key="2">
    <source>
        <dbReference type="Proteomes" id="UP001597353"/>
    </source>
</evidence>
<evidence type="ECO:0000313" key="1">
    <source>
        <dbReference type="EMBL" id="MFD1912332.1"/>
    </source>
</evidence>
<accession>A0ABW4S465</accession>
<dbReference type="Proteomes" id="UP001597353">
    <property type="component" value="Unassembled WGS sequence"/>
</dbReference>
<dbReference type="Pfam" id="PF06073">
    <property type="entry name" value="DUF934"/>
    <property type="match status" value="1"/>
</dbReference>
<dbReference type="RefSeq" id="WP_390260878.1">
    <property type="nucleotide sequence ID" value="NZ_JBHUGH010000006.1"/>
</dbReference>
<sequence>MSVIVTDEGFRPDDWTGGFAVPGERTGHQALDLAEDTEPETLRDQLAGVELIRVAFPGFANGRGFTIARWLRTMGYRGRLRAAGHLLADQYAMARRVGFDEVEISDELAARQPEDQWQFRADWRAHDYQSRLRGNAAPFPRNA</sequence>
<dbReference type="InterPro" id="IPR008318">
    <property type="entry name" value="UCP030820"/>
</dbReference>
<name>A0ABW4S465_9RHOB</name>